<keyword evidence="2 7" id="KW-0732">Signal</keyword>
<comment type="caution">
    <text evidence="9">The sequence shown here is derived from an EMBL/GenBank/DDBJ whole genome shotgun (WGS) entry which is preliminary data.</text>
</comment>
<evidence type="ECO:0000313" key="9">
    <source>
        <dbReference type="EMBL" id="MBB5264746.1"/>
    </source>
</evidence>
<dbReference type="Proteomes" id="UP000543642">
    <property type="component" value="Unassembled WGS sequence"/>
</dbReference>
<dbReference type="InterPro" id="IPR050490">
    <property type="entry name" value="Bact_solute-bd_prot1"/>
</dbReference>
<keyword evidence="3" id="KW-0472">Membrane</keyword>
<feature type="compositionally biased region" description="Polar residues" evidence="6">
    <location>
        <begin position="24"/>
        <end position="34"/>
    </location>
</feature>
<evidence type="ECO:0000256" key="3">
    <source>
        <dbReference type="ARBA" id="ARBA00023136"/>
    </source>
</evidence>
<dbReference type="PANTHER" id="PTHR43649:SF33">
    <property type="entry name" value="POLYGALACTURONAN_RHAMNOGALACTURONAN-BINDING PROTEIN YTCQ"/>
    <property type="match status" value="1"/>
</dbReference>
<evidence type="ECO:0000256" key="6">
    <source>
        <dbReference type="SAM" id="MobiDB-lite"/>
    </source>
</evidence>
<sequence length="544" mass="57892">MKNKWMAGLLCVSMIAALGAGCGNSESSGATADNNGGAAVSDDSGDAGSSAAEDDSGAAAAENTENGADSGQGVPVDWEEDPAEVTWMIWNVGGTYTQEGLEAVEAAVNEITMEKINVHVNLEMLEMGSYLSQMPMQVGAGDKIDLISTFPAGAGNFNTMVNAGQLLPIDDLLADYAPETLELLPDTYLDATTVDGSVYGVPVYTDNTNDLYWICRESYLTEAGFTAEDIQSVDDITEVFAAVHELHPDMKMISSGAKNLLGSSGVMLTGTAYDTLGTSIVGVMVQDDAAKVVNIYETEEYKEAAAILHDWYTKGYIDADVMIREDDPSGDNTVFSYFLAGNRSRTSGSEEMAGEPLVSVKLADGCVTTGTMTIMTMAIPVSATEPEAAARVLNLCYTDKDLKMLVSYGLEGENYAYDDQGGLVVDTSSSYAPNTVGIFGNVLLCDQTASDMALGYKVSDIDQSSLTYSPLLGFAVDTEPITNETAQLSSVYSEYQAMVDCGIADEDTYNEFIDRLYSSGLETYMNEIQGQLDAWLAENGQAAE</sequence>
<dbReference type="SUPFAM" id="SSF53850">
    <property type="entry name" value="Periplasmic binding protein-like II"/>
    <property type="match status" value="1"/>
</dbReference>
<dbReference type="Pfam" id="PF13416">
    <property type="entry name" value="SBP_bac_8"/>
    <property type="match status" value="1"/>
</dbReference>
<reference evidence="9 10" key="1">
    <citation type="submission" date="2020-08" db="EMBL/GenBank/DDBJ databases">
        <title>Genomic Encyclopedia of Type Strains, Phase IV (KMG-IV): sequencing the most valuable type-strain genomes for metagenomic binning, comparative biology and taxonomic classification.</title>
        <authorList>
            <person name="Goeker M."/>
        </authorList>
    </citation>
    <scope>NUCLEOTIDE SEQUENCE [LARGE SCALE GENOMIC DNA]</scope>
    <source>
        <strain evidence="9 10">DSM 106146</strain>
    </source>
</reference>
<evidence type="ECO:0000256" key="7">
    <source>
        <dbReference type="SAM" id="SignalP"/>
    </source>
</evidence>
<dbReference type="EMBL" id="JACHFW010000006">
    <property type="protein sequence ID" value="MBB5264746.1"/>
    <property type="molecule type" value="Genomic_DNA"/>
</dbReference>
<evidence type="ECO:0000256" key="1">
    <source>
        <dbReference type="ARBA" id="ARBA00022475"/>
    </source>
</evidence>
<evidence type="ECO:0000313" key="10">
    <source>
        <dbReference type="Proteomes" id="UP000543642"/>
    </source>
</evidence>
<keyword evidence="4" id="KW-0564">Palmitate</keyword>
<evidence type="ECO:0000256" key="5">
    <source>
        <dbReference type="ARBA" id="ARBA00023288"/>
    </source>
</evidence>
<dbReference type="RefSeq" id="WP_183773641.1">
    <property type="nucleotide sequence ID" value="NZ_JACHFW010000006.1"/>
</dbReference>
<dbReference type="Gene3D" id="3.40.190.10">
    <property type="entry name" value="Periplasmic binding protein-like II"/>
    <property type="match status" value="2"/>
</dbReference>
<feature type="chain" id="PRO_5038436342" evidence="7">
    <location>
        <begin position="23"/>
        <end position="544"/>
    </location>
</feature>
<dbReference type="InterPro" id="IPR006059">
    <property type="entry name" value="SBP"/>
</dbReference>
<feature type="domain" description="DUF3502" evidence="8">
    <location>
        <begin position="470"/>
        <end position="537"/>
    </location>
</feature>
<feature type="compositionally biased region" description="Low complexity" evidence="6">
    <location>
        <begin position="36"/>
        <end position="68"/>
    </location>
</feature>
<protein>
    <submittedName>
        <fullName evidence="9">Putative aldouronate transport system substrate-binding protein</fullName>
    </submittedName>
</protein>
<keyword evidence="5" id="KW-0449">Lipoprotein</keyword>
<gene>
    <name evidence="9" type="ORF">HNP82_001874</name>
</gene>
<keyword evidence="1" id="KW-1003">Cell membrane</keyword>
<keyword evidence="10" id="KW-1185">Reference proteome</keyword>
<organism evidence="9 10">
    <name type="scientific">Catenibacillus scindens</name>
    <dbReference type="NCBI Taxonomy" id="673271"/>
    <lineage>
        <taxon>Bacteria</taxon>
        <taxon>Bacillati</taxon>
        <taxon>Bacillota</taxon>
        <taxon>Clostridia</taxon>
        <taxon>Lachnospirales</taxon>
        <taxon>Lachnospiraceae</taxon>
        <taxon>Catenibacillus</taxon>
    </lineage>
</organism>
<dbReference type="AlphaFoldDB" id="A0A7W8M5U6"/>
<accession>A0A7W8M5U6</accession>
<proteinExistence type="predicted"/>
<dbReference type="PROSITE" id="PS51257">
    <property type="entry name" value="PROKAR_LIPOPROTEIN"/>
    <property type="match status" value="1"/>
</dbReference>
<dbReference type="PANTHER" id="PTHR43649">
    <property type="entry name" value="ARABINOSE-BINDING PROTEIN-RELATED"/>
    <property type="match status" value="1"/>
</dbReference>
<dbReference type="InterPro" id="IPR022627">
    <property type="entry name" value="DUF3502"/>
</dbReference>
<evidence type="ECO:0000259" key="8">
    <source>
        <dbReference type="Pfam" id="PF12010"/>
    </source>
</evidence>
<evidence type="ECO:0000256" key="2">
    <source>
        <dbReference type="ARBA" id="ARBA00022729"/>
    </source>
</evidence>
<feature type="signal peptide" evidence="7">
    <location>
        <begin position="1"/>
        <end position="22"/>
    </location>
</feature>
<name>A0A7W8M5U6_9FIRM</name>
<feature type="region of interest" description="Disordered" evidence="6">
    <location>
        <begin position="24"/>
        <end position="77"/>
    </location>
</feature>
<dbReference type="Pfam" id="PF12010">
    <property type="entry name" value="DUF3502"/>
    <property type="match status" value="1"/>
</dbReference>
<evidence type="ECO:0000256" key="4">
    <source>
        <dbReference type="ARBA" id="ARBA00023139"/>
    </source>
</evidence>